<protein>
    <recommendedName>
        <fullName evidence="3">Sigma-70 family RNA polymerase sigma factor</fullName>
    </recommendedName>
</protein>
<dbReference type="SUPFAM" id="SSF88946">
    <property type="entry name" value="Sigma2 domain of RNA polymerase sigma factors"/>
    <property type="match status" value="1"/>
</dbReference>
<organism evidence="1 2">
    <name type="scientific">Mucilaginibacter panaciglaebae</name>
    <dbReference type="NCBI Taxonomy" id="502331"/>
    <lineage>
        <taxon>Bacteria</taxon>
        <taxon>Pseudomonadati</taxon>
        <taxon>Bacteroidota</taxon>
        <taxon>Sphingobacteriia</taxon>
        <taxon>Sphingobacteriales</taxon>
        <taxon>Sphingobacteriaceae</taxon>
        <taxon>Mucilaginibacter</taxon>
    </lineage>
</organism>
<evidence type="ECO:0008006" key="3">
    <source>
        <dbReference type="Google" id="ProtNLM"/>
    </source>
</evidence>
<sequence>MHSIINRSAQRQDLFIALYKSAFPAVAKYISRMGGSFDEAKDVFQDALVVYYEKTVVHSSTLNNDTAYLVGIVKNLWLKRYRQSAPNLPLTDMDIAFDEQEENPSNKRIMRFLSTAGQKCMELLKRFYYDQQPLDEIAEEFGYSGVRSATVQKYKCLEKVRETIKEKALAYDDFME</sequence>
<reference evidence="2" key="1">
    <citation type="journal article" date="2019" name="Int. J. Syst. Evol. Microbiol.">
        <title>The Global Catalogue of Microorganisms (GCM) 10K type strain sequencing project: providing services to taxonomists for standard genome sequencing and annotation.</title>
        <authorList>
            <consortium name="The Broad Institute Genomics Platform"/>
            <consortium name="The Broad Institute Genome Sequencing Center for Infectious Disease"/>
            <person name="Wu L."/>
            <person name="Ma J."/>
        </authorList>
    </citation>
    <scope>NUCLEOTIDE SEQUENCE [LARGE SCALE GENOMIC DNA]</scope>
    <source>
        <strain evidence="2">JCM 17085</strain>
    </source>
</reference>
<evidence type="ECO:0000313" key="1">
    <source>
        <dbReference type="EMBL" id="GAA4088993.1"/>
    </source>
</evidence>
<accession>A0ABP7WHJ9</accession>
<name>A0ABP7WHJ9_9SPHI</name>
<proteinExistence type="predicted"/>
<dbReference type="Proteomes" id="UP001500841">
    <property type="component" value="Unassembled WGS sequence"/>
</dbReference>
<dbReference type="InterPro" id="IPR013325">
    <property type="entry name" value="RNA_pol_sigma_r2"/>
</dbReference>
<dbReference type="RefSeq" id="WP_345101149.1">
    <property type="nucleotide sequence ID" value="NZ_BAABCV010000002.1"/>
</dbReference>
<comment type="caution">
    <text evidence="1">The sequence shown here is derived from an EMBL/GenBank/DDBJ whole genome shotgun (WGS) entry which is preliminary data.</text>
</comment>
<evidence type="ECO:0000313" key="2">
    <source>
        <dbReference type="Proteomes" id="UP001500841"/>
    </source>
</evidence>
<dbReference type="Gene3D" id="1.10.1740.10">
    <property type="match status" value="1"/>
</dbReference>
<dbReference type="EMBL" id="BAABCV010000002">
    <property type="protein sequence ID" value="GAA4088993.1"/>
    <property type="molecule type" value="Genomic_DNA"/>
</dbReference>
<gene>
    <name evidence="1" type="ORF">GCM10022392_07860</name>
</gene>
<keyword evidence="2" id="KW-1185">Reference proteome</keyword>